<reference evidence="1" key="1">
    <citation type="submission" date="2020-04" db="EMBL/GenBank/DDBJ databases">
        <authorList>
            <person name="Alioto T."/>
            <person name="Alioto T."/>
            <person name="Gomez Garrido J."/>
        </authorList>
    </citation>
    <scope>NUCLEOTIDE SEQUENCE</scope>
    <source>
        <strain evidence="1">A484AB</strain>
    </source>
</reference>
<gene>
    <name evidence="1" type="ORF">PACLA_8A056890</name>
</gene>
<dbReference type="PANTHER" id="PTHR47331">
    <property type="entry name" value="PHD-TYPE DOMAIN-CONTAINING PROTEIN"/>
    <property type="match status" value="1"/>
</dbReference>
<proteinExistence type="predicted"/>
<dbReference type="Pfam" id="PF18701">
    <property type="entry name" value="DUF5641"/>
    <property type="match status" value="1"/>
</dbReference>
<accession>A0A6S7JQP3</accession>
<feature type="non-terminal residue" evidence="1">
    <location>
        <position position="377"/>
    </location>
</feature>
<sequence length="377" mass="44354">EIEELKFINKDSEENVQNIKLPKLKITKFSVLKKWKDIHSVDKLYSFVEIIKTQREEEDVKELRKTTGYRTPGGVEHSRSSLGKEVRPNQYHLSPQVLLGKFIYRETCNRKIGWDAPIEEDLKRKWLLWEQNLPKQQDSRLTARAQSNCDLEEDRWSRLRWTSEVSEKHENGRESLHRVVRLQLNQSYLHRTFERLIGPLQYVEDDVQRPILTPNSLLFVGSNAIPELQAHYLEDLSLRKRARFLSRCKDAVWRRWSTEYIRGLRERHNQKNGTKKLKLSNGDVVIIKSDERNRANWSLGIVDELYAGRDGVVRAVRLRAGKKFLDRSPNHLYPLELSCDWKVKKDITQLNPDVPPFRPTRDAAAAALSCRHIPRLH</sequence>
<feature type="non-terminal residue" evidence="1">
    <location>
        <position position="1"/>
    </location>
</feature>
<dbReference type="Proteomes" id="UP001152795">
    <property type="component" value="Unassembled WGS sequence"/>
</dbReference>
<organism evidence="1 2">
    <name type="scientific">Paramuricea clavata</name>
    <name type="common">Red gorgonian</name>
    <name type="synonym">Violescent sea-whip</name>
    <dbReference type="NCBI Taxonomy" id="317549"/>
    <lineage>
        <taxon>Eukaryota</taxon>
        <taxon>Metazoa</taxon>
        <taxon>Cnidaria</taxon>
        <taxon>Anthozoa</taxon>
        <taxon>Octocorallia</taxon>
        <taxon>Malacalcyonacea</taxon>
        <taxon>Plexauridae</taxon>
        <taxon>Paramuricea</taxon>
    </lineage>
</organism>
<protein>
    <submittedName>
        <fullName evidence="1">Uncharacterized protein</fullName>
    </submittedName>
</protein>
<dbReference type="EMBL" id="CACRXK020019590">
    <property type="protein sequence ID" value="CAB4033837.1"/>
    <property type="molecule type" value="Genomic_DNA"/>
</dbReference>
<keyword evidence="2" id="KW-1185">Reference proteome</keyword>
<dbReference type="InterPro" id="IPR040676">
    <property type="entry name" value="DUF5641"/>
</dbReference>
<comment type="caution">
    <text evidence="1">The sequence shown here is derived from an EMBL/GenBank/DDBJ whole genome shotgun (WGS) entry which is preliminary data.</text>
</comment>
<dbReference type="AlphaFoldDB" id="A0A6S7JQP3"/>
<evidence type="ECO:0000313" key="1">
    <source>
        <dbReference type="EMBL" id="CAB4033837.1"/>
    </source>
</evidence>
<name>A0A6S7JQP3_PARCT</name>
<evidence type="ECO:0000313" key="2">
    <source>
        <dbReference type="Proteomes" id="UP001152795"/>
    </source>
</evidence>